<evidence type="ECO:0000313" key="8">
    <source>
        <dbReference type="EMBL" id="KAI5606787.1"/>
    </source>
</evidence>
<feature type="transmembrane region" description="Helical" evidence="6">
    <location>
        <begin position="171"/>
        <end position="195"/>
    </location>
</feature>
<feature type="transmembrane region" description="Helical" evidence="6">
    <location>
        <begin position="107"/>
        <end position="127"/>
    </location>
</feature>
<dbReference type="Pfam" id="PF10277">
    <property type="entry name" value="Frag1"/>
    <property type="match status" value="1"/>
</dbReference>
<evidence type="ECO:0000313" key="9">
    <source>
        <dbReference type="Proteomes" id="UP001205998"/>
    </source>
</evidence>
<organism evidence="8 9">
    <name type="scientific">Silurus asotus</name>
    <name type="common">Amur catfish</name>
    <name type="synonym">Parasilurus asotus</name>
    <dbReference type="NCBI Taxonomy" id="30991"/>
    <lineage>
        <taxon>Eukaryota</taxon>
        <taxon>Metazoa</taxon>
        <taxon>Chordata</taxon>
        <taxon>Craniata</taxon>
        <taxon>Vertebrata</taxon>
        <taxon>Euteleostomi</taxon>
        <taxon>Actinopterygii</taxon>
        <taxon>Neopterygii</taxon>
        <taxon>Teleostei</taxon>
        <taxon>Ostariophysi</taxon>
        <taxon>Siluriformes</taxon>
        <taxon>Siluridae</taxon>
        <taxon>Silurus</taxon>
    </lineage>
</organism>
<dbReference type="GO" id="GO:0005886">
    <property type="term" value="C:plasma membrane"/>
    <property type="evidence" value="ECO:0007669"/>
    <property type="project" value="TreeGrafter"/>
</dbReference>
<dbReference type="Proteomes" id="UP001205998">
    <property type="component" value="Unassembled WGS sequence"/>
</dbReference>
<dbReference type="EMBL" id="MU596817">
    <property type="protein sequence ID" value="KAI5606787.1"/>
    <property type="molecule type" value="Genomic_DNA"/>
</dbReference>
<evidence type="ECO:0000256" key="1">
    <source>
        <dbReference type="ARBA" id="ARBA00004127"/>
    </source>
</evidence>
<protein>
    <submittedName>
        <fullName evidence="8">Transmembrane protein 150-like</fullName>
    </submittedName>
</protein>
<evidence type="ECO:0000256" key="2">
    <source>
        <dbReference type="ARBA" id="ARBA00006565"/>
    </source>
</evidence>
<gene>
    <name evidence="8" type="ORF">C0J50_7341</name>
</gene>
<comment type="similarity">
    <text evidence="2">Belongs to the DRAM/TMEM150 family.</text>
</comment>
<evidence type="ECO:0000256" key="6">
    <source>
        <dbReference type="SAM" id="Phobius"/>
    </source>
</evidence>
<dbReference type="InterPro" id="IPR050911">
    <property type="entry name" value="DRAM/TMEM150_Autophagy_Mod"/>
</dbReference>
<keyword evidence="9" id="KW-1185">Reference proteome</keyword>
<dbReference type="GO" id="GO:0012505">
    <property type="term" value="C:endomembrane system"/>
    <property type="evidence" value="ECO:0007669"/>
    <property type="project" value="UniProtKB-SubCell"/>
</dbReference>
<comment type="caution">
    <text evidence="8">The sequence shown here is derived from an EMBL/GenBank/DDBJ whole genome shotgun (WGS) entry which is preliminary data.</text>
</comment>
<dbReference type="GO" id="GO:0072659">
    <property type="term" value="P:protein localization to plasma membrane"/>
    <property type="evidence" value="ECO:0007669"/>
    <property type="project" value="TreeGrafter"/>
</dbReference>
<dbReference type="InterPro" id="IPR019402">
    <property type="entry name" value="CWH43_N"/>
</dbReference>
<dbReference type="AlphaFoldDB" id="A0AAD5A053"/>
<keyword evidence="4 6" id="KW-1133">Transmembrane helix</keyword>
<feature type="transmembrane region" description="Helical" evidence="6">
    <location>
        <begin position="75"/>
        <end position="95"/>
    </location>
</feature>
<keyword evidence="3 6" id="KW-0812">Transmembrane</keyword>
<reference evidence="8" key="1">
    <citation type="submission" date="2018-07" db="EMBL/GenBank/DDBJ databases">
        <title>Comparative genomics of catfishes provides insights into carnivory and benthic adaptation.</title>
        <authorList>
            <person name="Zhang Y."/>
            <person name="Wang D."/>
            <person name="Peng Z."/>
            <person name="Zheng S."/>
            <person name="Shao F."/>
            <person name="Tao W."/>
        </authorList>
    </citation>
    <scope>NUCLEOTIDE SEQUENCE</scope>
    <source>
        <strain evidence="8">Chongqing</strain>
    </source>
</reference>
<evidence type="ECO:0000259" key="7">
    <source>
        <dbReference type="Pfam" id="PF10277"/>
    </source>
</evidence>
<evidence type="ECO:0000256" key="5">
    <source>
        <dbReference type="ARBA" id="ARBA00023136"/>
    </source>
</evidence>
<comment type="subcellular location">
    <subcellularLocation>
        <location evidence="1">Endomembrane system</location>
        <topology evidence="1">Multi-pass membrane protein</topology>
    </subcellularLocation>
</comment>
<feature type="domain" description="CWH43-like N-terminal" evidence="7">
    <location>
        <begin position="4"/>
        <end position="228"/>
    </location>
</feature>
<evidence type="ECO:0000256" key="3">
    <source>
        <dbReference type="ARBA" id="ARBA00022692"/>
    </source>
</evidence>
<dbReference type="PANTHER" id="PTHR21324:SF13">
    <property type="entry name" value="SI:DKEY-228D14.5"/>
    <property type="match status" value="1"/>
</dbReference>
<name>A0AAD5A053_SILAS</name>
<accession>A0AAD5A053</accession>
<evidence type="ECO:0000256" key="4">
    <source>
        <dbReference type="ARBA" id="ARBA00022989"/>
    </source>
</evidence>
<feature type="transmembrane region" description="Helical" evidence="6">
    <location>
        <begin position="139"/>
        <end position="159"/>
    </location>
</feature>
<sequence>MAFWIFLPITLSAVSLIGCWTVYGLALRFNHICSLRNWEYSNSCLTNKTVTGGCCTEYNIPTISGSGTQFPENSLFSATINAASFLFVIFSIFHYAHILKKCTVHRFFSKSAMVFGCLAGVGAFVAGNCNPGELMFLHYLGSALSFVCICFYTVLLTFLTSTCILTGLERFLYPVRIVFSIVQVTLTILYCIFFTQKDFYYRHISAIFEWTLSVNLELFELSYAVEFYFFSSSMLSVLLSNRDEENTMILS</sequence>
<keyword evidence="5 6" id="KW-0472">Membrane</keyword>
<dbReference type="PANTHER" id="PTHR21324">
    <property type="entry name" value="FASTING-INDUCIBLE INTEGRAL MEMBRANE PROTEIN TM6P1-RELATED"/>
    <property type="match status" value="1"/>
</dbReference>
<proteinExistence type="inferred from homology"/>